<sequence>MTNDDNSQEIKKSFFGQVKKIEATGGHTPDLGRLQKPLEGPDSVVRLFCTGCGTYVELTQRGAEIMVRPTNVSLPASLEGNYLKTASCSACDGDDPTVTIEII</sequence>
<accession>A0A2H0YWP3</accession>
<dbReference type="EMBL" id="PEXU01000056">
    <property type="protein sequence ID" value="PIS42162.1"/>
    <property type="molecule type" value="Genomic_DNA"/>
</dbReference>
<protein>
    <submittedName>
        <fullName evidence="1">Uncharacterized protein</fullName>
    </submittedName>
</protein>
<comment type="caution">
    <text evidence="1">The sequence shown here is derived from an EMBL/GenBank/DDBJ whole genome shotgun (WGS) entry which is preliminary data.</text>
</comment>
<name>A0A2H0YWP3_9BACT</name>
<organism evidence="1 2">
    <name type="scientific">Candidatus Kerfeldbacteria bacterium CG08_land_8_20_14_0_20_40_16</name>
    <dbReference type="NCBI Taxonomy" id="2014244"/>
    <lineage>
        <taxon>Bacteria</taxon>
        <taxon>Candidatus Kerfeldiibacteriota</taxon>
    </lineage>
</organism>
<dbReference type="Proteomes" id="UP000231542">
    <property type="component" value="Unassembled WGS sequence"/>
</dbReference>
<evidence type="ECO:0000313" key="2">
    <source>
        <dbReference type="Proteomes" id="UP000231542"/>
    </source>
</evidence>
<evidence type="ECO:0000313" key="1">
    <source>
        <dbReference type="EMBL" id="PIS42162.1"/>
    </source>
</evidence>
<dbReference type="AlphaFoldDB" id="A0A2H0YWP3"/>
<reference evidence="1 2" key="1">
    <citation type="submission" date="2017-09" db="EMBL/GenBank/DDBJ databases">
        <title>Depth-based differentiation of microbial function through sediment-hosted aquifers and enrichment of novel symbionts in the deep terrestrial subsurface.</title>
        <authorList>
            <person name="Probst A.J."/>
            <person name="Ladd B."/>
            <person name="Jarett J.K."/>
            <person name="Geller-Mcgrath D.E."/>
            <person name="Sieber C.M."/>
            <person name="Emerson J.B."/>
            <person name="Anantharaman K."/>
            <person name="Thomas B.C."/>
            <person name="Malmstrom R."/>
            <person name="Stieglmeier M."/>
            <person name="Klingl A."/>
            <person name="Woyke T."/>
            <person name="Ryan C.M."/>
            <person name="Banfield J.F."/>
        </authorList>
    </citation>
    <scope>NUCLEOTIDE SEQUENCE [LARGE SCALE GENOMIC DNA]</scope>
    <source>
        <strain evidence="1">CG08_land_8_20_14_0_20_40_16</strain>
    </source>
</reference>
<gene>
    <name evidence="1" type="ORF">COT24_05085</name>
</gene>
<proteinExistence type="predicted"/>